<dbReference type="GO" id="GO:0006412">
    <property type="term" value="P:translation"/>
    <property type="evidence" value="ECO:0007669"/>
    <property type="project" value="InterPro"/>
</dbReference>
<dbReference type="InterPro" id="IPR000271">
    <property type="entry name" value="Ribosomal_bL34"/>
</dbReference>
<dbReference type="GO" id="GO:0003735">
    <property type="term" value="F:structural constituent of ribosome"/>
    <property type="evidence" value="ECO:0007669"/>
    <property type="project" value="InterPro"/>
</dbReference>
<evidence type="ECO:0000313" key="5">
    <source>
        <dbReference type="EMBL" id="CEJ59363.1"/>
    </source>
</evidence>
<evidence type="ECO:0000313" key="6">
    <source>
        <dbReference type="Proteomes" id="UP000042958"/>
    </source>
</evidence>
<dbReference type="STRING" id="104259.A0A0F7TRD3"/>
<feature type="compositionally biased region" description="Low complexity" evidence="4">
    <location>
        <begin position="66"/>
        <end position="88"/>
    </location>
</feature>
<keyword evidence="2" id="KW-0689">Ribosomal protein</keyword>
<feature type="compositionally biased region" description="Polar residues" evidence="4">
    <location>
        <begin position="50"/>
        <end position="65"/>
    </location>
</feature>
<evidence type="ECO:0000256" key="2">
    <source>
        <dbReference type="ARBA" id="ARBA00022980"/>
    </source>
</evidence>
<dbReference type="AlphaFoldDB" id="A0A0F7TRD3"/>
<proteinExistence type="inferred from homology"/>
<reference evidence="6" key="1">
    <citation type="journal article" date="2015" name="Genome Announc.">
        <title>Draft genome sequence of the fungus Penicillium brasilianum MG11.</title>
        <authorList>
            <person name="Horn F."/>
            <person name="Linde J."/>
            <person name="Mattern D.J."/>
            <person name="Walther G."/>
            <person name="Guthke R."/>
            <person name="Brakhage A.A."/>
            <person name="Valiante V."/>
        </authorList>
    </citation>
    <scope>NUCLEOTIDE SEQUENCE [LARGE SCALE GENOMIC DNA]</scope>
    <source>
        <strain evidence="6">MG11</strain>
    </source>
</reference>
<dbReference type="OrthoDB" id="431691at2759"/>
<dbReference type="Proteomes" id="UP000042958">
    <property type="component" value="Unassembled WGS sequence"/>
</dbReference>
<feature type="region of interest" description="Disordered" evidence="4">
    <location>
        <begin position="50"/>
        <end position="88"/>
    </location>
</feature>
<gene>
    <name evidence="5" type="ORF">PMG11_07988</name>
</gene>
<accession>A0A0F7TRD3</accession>
<protein>
    <recommendedName>
        <fullName evidence="7">60S ribosomal protein L34</fullName>
    </recommendedName>
</protein>
<dbReference type="Gene3D" id="1.10.287.3980">
    <property type="match status" value="1"/>
</dbReference>
<dbReference type="GO" id="GO:0005762">
    <property type="term" value="C:mitochondrial large ribosomal subunit"/>
    <property type="evidence" value="ECO:0007669"/>
    <property type="project" value="TreeGrafter"/>
</dbReference>
<dbReference type="PANTHER" id="PTHR14503">
    <property type="entry name" value="MITOCHONDRIAL RIBOSOMAL PROTEIN 34 FAMILY MEMBER"/>
    <property type="match status" value="1"/>
</dbReference>
<evidence type="ECO:0000256" key="4">
    <source>
        <dbReference type="SAM" id="MobiDB-lite"/>
    </source>
</evidence>
<name>A0A0F7TRD3_PENBI</name>
<keyword evidence="3" id="KW-0687">Ribonucleoprotein</keyword>
<evidence type="ECO:0000256" key="1">
    <source>
        <dbReference type="ARBA" id="ARBA00010111"/>
    </source>
</evidence>
<comment type="similarity">
    <text evidence="1">Belongs to the bacterial ribosomal protein bL34 family.</text>
</comment>
<evidence type="ECO:0008006" key="7">
    <source>
        <dbReference type="Google" id="ProtNLM"/>
    </source>
</evidence>
<dbReference type="EMBL" id="CDHK01000007">
    <property type="protein sequence ID" value="CEJ59363.1"/>
    <property type="molecule type" value="Genomic_DNA"/>
</dbReference>
<evidence type="ECO:0000256" key="3">
    <source>
        <dbReference type="ARBA" id="ARBA00023274"/>
    </source>
</evidence>
<sequence length="143" mass="15941">MLCLRCRALPSFQATVSAMRTPMTRITQFTPQTSLTSTARLSSRPFSTTLLSTPTRLQPSQTLSVSPRTPSTSALSTPSISSLLPPQSRSFSATASLGVKRNTFRPSRRVQKRRSGFLARNTDRKGRLTLIRRRLKGRKAMSW</sequence>
<keyword evidence="6" id="KW-1185">Reference proteome</keyword>
<dbReference type="Pfam" id="PF00468">
    <property type="entry name" value="Ribosomal_L34"/>
    <property type="match status" value="1"/>
</dbReference>
<dbReference type="PANTHER" id="PTHR14503:SF4">
    <property type="entry name" value="LARGE RIBOSOMAL SUBUNIT PROTEIN BL34M"/>
    <property type="match status" value="1"/>
</dbReference>
<organism evidence="5 6">
    <name type="scientific">Penicillium brasilianum</name>
    <dbReference type="NCBI Taxonomy" id="104259"/>
    <lineage>
        <taxon>Eukaryota</taxon>
        <taxon>Fungi</taxon>
        <taxon>Dikarya</taxon>
        <taxon>Ascomycota</taxon>
        <taxon>Pezizomycotina</taxon>
        <taxon>Eurotiomycetes</taxon>
        <taxon>Eurotiomycetidae</taxon>
        <taxon>Eurotiales</taxon>
        <taxon>Aspergillaceae</taxon>
        <taxon>Penicillium</taxon>
    </lineage>
</organism>